<comment type="caution">
    <text evidence="1">The sequence shown here is derived from an EMBL/GenBank/DDBJ whole genome shotgun (WGS) entry which is preliminary data.</text>
</comment>
<proteinExistence type="predicted"/>
<evidence type="ECO:0000313" key="1">
    <source>
        <dbReference type="EMBL" id="RHH11027.1"/>
    </source>
</evidence>
<evidence type="ECO:0000313" key="2">
    <source>
        <dbReference type="Proteomes" id="UP000266644"/>
    </source>
</evidence>
<gene>
    <name evidence="1" type="ORF">DW228_11145</name>
</gene>
<sequence>MDISNFLSVNLSKSISFPLLSLVQMVGSLSQPRHAGSSARVCGLISPGMRAHQPGYAGWDKELYDNG</sequence>
<dbReference type="AlphaFoldDB" id="A0A2K9H737"/>
<reference evidence="1 2" key="1">
    <citation type="submission" date="2018-08" db="EMBL/GenBank/DDBJ databases">
        <title>A genome reference for cultivated species of the human gut microbiota.</title>
        <authorList>
            <person name="Zou Y."/>
            <person name="Xue W."/>
            <person name="Luo G."/>
        </authorList>
    </citation>
    <scope>NUCLEOTIDE SEQUENCE [LARGE SCALE GENOMIC DNA]</scope>
    <source>
        <strain evidence="1 2">AM18-6</strain>
    </source>
</reference>
<name>A0A2K9H737_BACFG</name>
<dbReference type="EMBL" id="QRJE01000016">
    <property type="protein sequence ID" value="RHH11027.1"/>
    <property type="molecule type" value="Genomic_DNA"/>
</dbReference>
<protein>
    <submittedName>
        <fullName evidence="1">Uncharacterized protein</fullName>
    </submittedName>
</protein>
<organism evidence="1 2">
    <name type="scientific">Bacteroides fragilis</name>
    <dbReference type="NCBI Taxonomy" id="817"/>
    <lineage>
        <taxon>Bacteria</taxon>
        <taxon>Pseudomonadati</taxon>
        <taxon>Bacteroidota</taxon>
        <taxon>Bacteroidia</taxon>
        <taxon>Bacteroidales</taxon>
        <taxon>Bacteroidaceae</taxon>
        <taxon>Bacteroides</taxon>
    </lineage>
</organism>
<dbReference type="Proteomes" id="UP000266644">
    <property type="component" value="Unassembled WGS sequence"/>
</dbReference>
<accession>A0A2K9H737</accession>